<sequence>MKRERTGPGQVLAFVGLCVRLLRLASLNLTEEGTDGPAPRNGSTGLLTTVTLALNLNEEGTGTAGDCCPQLPSLNLACEGATGTTGRRQMVQSIAVAVASAFLDGTLRLLVPGNRPPLHAAARLVRSRPSWSTSSASRQPGPSIAVLVGVVLRGSSADPDRHC</sequence>
<keyword evidence="1" id="KW-0732">Signal</keyword>
<feature type="signal peptide" evidence="1">
    <location>
        <begin position="1"/>
        <end position="26"/>
    </location>
</feature>
<name>A0A1I7Z3I8_9BILA</name>
<dbReference type="AlphaFoldDB" id="A0A1I7Z3I8"/>
<evidence type="ECO:0000313" key="3">
    <source>
        <dbReference type="WBParaSite" id="L893_g2245.t1"/>
    </source>
</evidence>
<organism evidence="2 3">
    <name type="scientific">Steinernema glaseri</name>
    <dbReference type="NCBI Taxonomy" id="37863"/>
    <lineage>
        <taxon>Eukaryota</taxon>
        <taxon>Metazoa</taxon>
        <taxon>Ecdysozoa</taxon>
        <taxon>Nematoda</taxon>
        <taxon>Chromadorea</taxon>
        <taxon>Rhabditida</taxon>
        <taxon>Tylenchina</taxon>
        <taxon>Panagrolaimomorpha</taxon>
        <taxon>Strongyloidoidea</taxon>
        <taxon>Steinernematidae</taxon>
        <taxon>Steinernema</taxon>
    </lineage>
</organism>
<dbReference type="WBParaSite" id="L893_g2245.t1">
    <property type="protein sequence ID" value="L893_g2245.t1"/>
    <property type="gene ID" value="L893_g2245"/>
</dbReference>
<keyword evidence="2" id="KW-1185">Reference proteome</keyword>
<accession>A0A1I7Z3I8</accession>
<feature type="chain" id="PRO_5009312941" evidence="1">
    <location>
        <begin position="27"/>
        <end position="163"/>
    </location>
</feature>
<dbReference type="Proteomes" id="UP000095287">
    <property type="component" value="Unplaced"/>
</dbReference>
<protein>
    <submittedName>
        <fullName evidence="3">Secreted protein</fullName>
    </submittedName>
</protein>
<proteinExistence type="predicted"/>
<evidence type="ECO:0000313" key="2">
    <source>
        <dbReference type="Proteomes" id="UP000095287"/>
    </source>
</evidence>
<evidence type="ECO:0000256" key="1">
    <source>
        <dbReference type="SAM" id="SignalP"/>
    </source>
</evidence>
<reference evidence="3" key="1">
    <citation type="submission" date="2016-11" db="UniProtKB">
        <authorList>
            <consortium name="WormBaseParasite"/>
        </authorList>
    </citation>
    <scope>IDENTIFICATION</scope>
</reference>